<reference evidence="1" key="1">
    <citation type="submission" date="2022-02" db="EMBL/GenBank/DDBJ databases">
        <title>Plant Genome Project.</title>
        <authorList>
            <person name="Zhang R.-G."/>
        </authorList>
    </citation>
    <scope>NUCLEOTIDE SEQUENCE</scope>
    <source>
        <strain evidence="1">AT1</strain>
    </source>
</reference>
<dbReference type="EMBL" id="CM046395">
    <property type="protein sequence ID" value="KAI8544269.1"/>
    <property type="molecule type" value="Genomic_DNA"/>
</dbReference>
<sequence length="124" mass="14058">MFHCIIGKGDPLDVVQVDSELILLRVLALLSVDGLLSFDSPRLLWKEATDWFYVFMIQKTFELLALGGDFTRGDGLRGESIYSDEFDDENFELKHSNSGVISMASRGRDANLSQFFITIEQTSW</sequence>
<organism evidence="1 2">
    <name type="scientific">Rhododendron molle</name>
    <name type="common">Chinese azalea</name>
    <name type="synonym">Azalea mollis</name>
    <dbReference type="NCBI Taxonomy" id="49168"/>
    <lineage>
        <taxon>Eukaryota</taxon>
        <taxon>Viridiplantae</taxon>
        <taxon>Streptophyta</taxon>
        <taxon>Embryophyta</taxon>
        <taxon>Tracheophyta</taxon>
        <taxon>Spermatophyta</taxon>
        <taxon>Magnoliopsida</taxon>
        <taxon>eudicotyledons</taxon>
        <taxon>Gunneridae</taxon>
        <taxon>Pentapetalae</taxon>
        <taxon>asterids</taxon>
        <taxon>Ericales</taxon>
        <taxon>Ericaceae</taxon>
        <taxon>Ericoideae</taxon>
        <taxon>Rhodoreae</taxon>
        <taxon>Rhododendron</taxon>
    </lineage>
</organism>
<proteinExistence type="predicted"/>
<name>A0ACC0MUM8_RHOML</name>
<accession>A0ACC0MUM8</accession>
<evidence type="ECO:0000313" key="1">
    <source>
        <dbReference type="EMBL" id="KAI8544269.1"/>
    </source>
</evidence>
<dbReference type="Proteomes" id="UP001062846">
    <property type="component" value="Chromosome 8"/>
</dbReference>
<gene>
    <name evidence="1" type="ORF">RHMOL_Rhmol08G0282600</name>
</gene>
<evidence type="ECO:0000313" key="2">
    <source>
        <dbReference type="Proteomes" id="UP001062846"/>
    </source>
</evidence>
<comment type="caution">
    <text evidence="1">The sequence shown here is derived from an EMBL/GenBank/DDBJ whole genome shotgun (WGS) entry which is preliminary data.</text>
</comment>
<keyword evidence="2" id="KW-1185">Reference proteome</keyword>
<protein>
    <submittedName>
        <fullName evidence="1">Uncharacterized protein</fullName>
    </submittedName>
</protein>